<keyword evidence="4" id="KW-1185">Reference proteome</keyword>
<proteinExistence type="predicted"/>
<gene>
    <name evidence="3" type="ORF">FAES_0877</name>
</gene>
<dbReference type="eggNOG" id="COG2931">
    <property type="taxonomic scope" value="Bacteria"/>
</dbReference>
<name>I0K435_9BACT</name>
<evidence type="ECO:0000313" key="3">
    <source>
        <dbReference type="EMBL" id="CCG98888.1"/>
    </source>
</evidence>
<dbReference type="InterPro" id="IPR026444">
    <property type="entry name" value="Secre_tail"/>
</dbReference>
<sequence length="760" mass="81988">MVWLLRLQERRVACPKTTRFHSMARWSTFLFLLLSLAGQAQRIAFEYDTRPTIELAGRTLPNAWAGGLNACQFATLPLDADARPDLVVFDRVTSRISTFLATTGPNNALFWQHAPQYERLFPTIGNWFYLVDYDGDGRKDLFASAPSGIQVWRNATPANGTLAWQLVTPSLQTDALSGIRSNVYVAGPDTPAITDLDGDGDVDVVAFDPTGNQAVYYQNLSKQRTNAAAPAGLDFRTEPGCWGRFRKEFCNDFTANADCAATGGRQGDPNGRPNHTGNTIRLQDVDGDGKPELIFGYVDCNNLSVLHNTGPSNQNAAFTRFEYDFPKQNPVRFASFPAAFFDDLDGDGLTDMVASPNVYVNERGLFDFRSTNHFYRNAGTATAPDFQLVRTDFLQSDMLDLGENAAPVLADLDGDGDLDLLVGNGGVPLANGFRASLWQFENKGTTSNPAFSLVTTDYLGLTTTDSLTYLRPTFADLDGNGSLDLVLSGFSKTGSVLRWLPNSAAKGAAMRFTPATARSLTLSDGYSAASPVLFTDFDADGKADLLVSGSAGNISYYRNSGSVSEPAFTLVTDRFAGFDFAFDNRNASLALTDVNGDNQKRLMLATRTGQLRVYKLASQPTQAATLLDTLGTLPTAGLNPILATGDLSGDGLPDLVLGSLAGGLRYVRNTSDKVSAVLAVEPVSTWAFPNPTNRYVTIRAPHGGQVEVISIDGRTVLTPIRVGAHIDQPLDLGTLSSGVYLLRLSAADQPTKVSRVVLGR</sequence>
<dbReference type="InterPro" id="IPR028994">
    <property type="entry name" value="Integrin_alpha_N"/>
</dbReference>
<reference evidence="3 4" key="1">
    <citation type="journal article" date="2012" name="J. Bacteriol.">
        <title>Genome Sequence of Fibrella aestuarina BUZ 2T, a Filamentous Marine Bacterium.</title>
        <authorList>
            <person name="Filippini M."/>
            <person name="Qi W."/>
            <person name="Blom J."/>
            <person name="Goesmann A."/>
            <person name="Smits T.H."/>
            <person name="Bagheri H.C."/>
        </authorList>
    </citation>
    <scope>NUCLEOTIDE SEQUENCE [LARGE SCALE GENOMIC DNA]</scope>
    <source>
        <strain evidence="4">BUZ 2T</strain>
    </source>
</reference>
<dbReference type="Pfam" id="PF13517">
    <property type="entry name" value="FG-GAP_3"/>
    <property type="match status" value="2"/>
</dbReference>
<dbReference type="Pfam" id="PF18962">
    <property type="entry name" value="Por_Secre_tail"/>
    <property type="match status" value="1"/>
</dbReference>
<evidence type="ECO:0000313" key="4">
    <source>
        <dbReference type="Proteomes" id="UP000011058"/>
    </source>
</evidence>
<dbReference type="SUPFAM" id="SSF69318">
    <property type="entry name" value="Integrin alpha N-terminal domain"/>
    <property type="match status" value="2"/>
</dbReference>
<dbReference type="PANTHER" id="PTHR44103">
    <property type="entry name" value="PROPROTEIN CONVERTASE P"/>
    <property type="match status" value="1"/>
</dbReference>
<dbReference type="PANTHER" id="PTHR44103:SF1">
    <property type="entry name" value="PROPROTEIN CONVERTASE P"/>
    <property type="match status" value="1"/>
</dbReference>
<dbReference type="KEGG" id="fae:FAES_0877"/>
<dbReference type="Gene3D" id="2.130.10.130">
    <property type="entry name" value="Integrin alpha, N-terminal"/>
    <property type="match status" value="3"/>
</dbReference>
<dbReference type="HOGENOM" id="CLU_015153_0_0_10"/>
<dbReference type="PATRIC" id="fig|1166018.3.peg.2593"/>
<feature type="domain" description="Secretion system C-terminal sorting" evidence="2">
    <location>
        <begin position="688"/>
        <end position="752"/>
    </location>
</feature>
<dbReference type="InterPro" id="IPR013517">
    <property type="entry name" value="FG-GAP"/>
</dbReference>
<evidence type="ECO:0000259" key="2">
    <source>
        <dbReference type="Pfam" id="PF18962"/>
    </source>
</evidence>
<keyword evidence="1" id="KW-0732">Signal</keyword>
<dbReference type="EMBL" id="HE796683">
    <property type="protein sequence ID" value="CCG98888.1"/>
    <property type="molecule type" value="Genomic_DNA"/>
</dbReference>
<dbReference type="NCBIfam" id="TIGR04183">
    <property type="entry name" value="Por_Secre_tail"/>
    <property type="match status" value="1"/>
</dbReference>
<dbReference type="AlphaFoldDB" id="I0K435"/>
<accession>I0K435</accession>
<protein>
    <submittedName>
        <fullName evidence="3">FG-GAP repeat protein</fullName>
    </submittedName>
</protein>
<organism evidence="3 4">
    <name type="scientific">Fibrella aestuarina BUZ 2</name>
    <dbReference type="NCBI Taxonomy" id="1166018"/>
    <lineage>
        <taxon>Bacteria</taxon>
        <taxon>Pseudomonadati</taxon>
        <taxon>Bacteroidota</taxon>
        <taxon>Cytophagia</taxon>
        <taxon>Cytophagales</taxon>
        <taxon>Spirosomataceae</taxon>
        <taxon>Fibrella</taxon>
    </lineage>
</organism>
<dbReference type="STRING" id="1166018.FAES_0877"/>
<evidence type="ECO:0000256" key="1">
    <source>
        <dbReference type="ARBA" id="ARBA00022729"/>
    </source>
</evidence>
<dbReference type="Proteomes" id="UP000011058">
    <property type="component" value="Chromosome"/>
</dbReference>